<organism evidence="1">
    <name type="scientific">Phytophthora nicotianae</name>
    <name type="common">Potato buckeye rot agent</name>
    <name type="synonym">Phytophthora parasitica</name>
    <dbReference type="NCBI Taxonomy" id="4792"/>
    <lineage>
        <taxon>Eukaryota</taxon>
        <taxon>Sar</taxon>
        <taxon>Stramenopiles</taxon>
        <taxon>Oomycota</taxon>
        <taxon>Peronosporomycetes</taxon>
        <taxon>Peronosporales</taxon>
        <taxon>Peronosporaceae</taxon>
        <taxon>Phytophthora</taxon>
    </lineage>
</organism>
<name>W2HX76_PHYNI</name>
<proteinExistence type="predicted"/>
<gene>
    <name evidence="1" type="ORF">L916_20399</name>
</gene>
<dbReference type="EMBL" id="KI676416">
    <property type="protein sequence ID" value="ETL25812.1"/>
    <property type="molecule type" value="Genomic_DNA"/>
</dbReference>
<protein>
    <submittedName>
        <fullName evidence="1">Uncharacterized protein</fullName>
    </submittedName>
</protein>
<sequence length="175" mass="19896">MDIGKQHGNAVNTNAAAINEALVVVWFSSIAELVGELGPVRVQIKPQGASKQRRYFSNADHALLPPALTWELLSEEYNKYLDDHYVDTPRSSHSAFVRILPKRCPTIRIRSGRSQVRDICVIYRTRMTTEADAIETETFGENLSAAKAMRWVVIVLIKCYFLWAELITGNRRFDQ</sequence>
<evidence type="ECO:0000313" key="1">
    <source>
        <dbReference type="EMBL" id="ETL25812.1"/>
    </source>
</evidence>
<accession>W2HX76</accession>
<reference evidence="1" key="1">
    <citation type="submission" date="2013-11" db="EMBL/GenBank/DDBJ databases">
        <title>The Genome Sequence of Phytophthora parasitica CJ05E6.</title>
        <authorList>
            <consortium name="The Broad Institute Genomics Platform"/>
            <person name="Russ C."/>
            <person name="Tyler B."/>
            <person name="Panabieres F."/>
            <person name="Shan W."/>
            <person name="Tripathy S."/>
            <person name="Grunwald N."/>
            <person name="Machado M."/>
            <person name="Johnson C.S."/>
            <person name="Arredondo F."/>
            <person name="Hong C."/>
            <person name="Coffey M."/>
            <person name="Young S.K."/>
            <person name="Zeng Q."/>
            <person name="Gargeya S."/>
            <person name="Fitzgerald M."/>
            <person name="Abouelleil A."/>
            <person name="Alvarado L."/>
            <person name="Chapman S.B."/>
            <person name="Gainer-Dewar J."/>
            <person name="Goldberg J."/>
            <person name="Griggs A."/>
            <person name="Gujja S."/>
            <person name="Hansen M."/>
            <person name="Howarth C."/>
            <person name="Imamovic A."/>
            <person name="Ireland A."/>
            <person name="Larimer J."/>
            <person name="McCowan C."/>
            <person name="Murphy C."/>
            <person name="Pearson M."/>
            <person name="Poon T.W."/>
            <person name="Priest M."/>
            <person name="Roberts A."/>
            <person name="Saif S."/>
            <person name="Shea T."/>
            <person name="Sykes S."/>
            <person name="Wortman J."/>
            <person name="Nusbaum C."/>
            <person name="Birren B."/>
        </authorList>
    </citation>
    <scope>NUCLEOTIDE SEQUENCE [LARGE SCALE GENOMIC DNA]</scope>
    <source>
        <strain evidence="1">CJ05E6</strain>
    </source>
</reference>
<dbReference type="AlphaFoldDB" id="W2HX76"/>
<dbReference type="Proteomes" id="UP000053864">
    <property type="component" value="Unassembled WGS sequence"/>
</dbReference>